<dbReference type="AlphaFoldDB" id="A0A9P4PSY3"/>
<feature type="region of interest" description="Disordered" evidence="1">
    <location>
        <begin position="129"/>
        <end position="160"/>
    </location>
</feature>
<protein>
    <submittedName>
        <fullName evidence="2">Uncharacterized protein</fullName>
    </submittedName>
</protein>
<evidence type="ECO:0000313" key="3">
    <source>
        <dbReference type="Proteomes" id="UP000799764"/>
    </source>
</evidence>
<keyword evidence="3" id="KW-1185">Reference proteome</keyword>
<name>A0A9P4PSY3_9PLEO</name>
<dbReference type="EMBL" id="MU001495">
    <property type="protein sequence ID" value="KAF2448364.1"/>
    <property type="molecule type" value="Genomic_DNA"/>
</dbReference>
<dbReference type="Proteomes" id="UP000799764">
    <property type="component" value="Unassembled WGS sequence"/>
</dbReference>
<gene>
    <name evidence="2" type="ORF">P171DRAFT_440752</name>
</gene>
<organism evidence="2 3">
    <name type="scientific">Karstenula rhodostoma CBS 690.94</name>
    <dbReference type="NCBI Taxonomy" id="1392251"/>
    <lineage>
        <taxon>Eukaryota</taxon>
        <taxon>Fungi</taxon>
        <taxon>Dikarya</taxon>
        <taxon>Ascomycota</taxon>
        <taxon>Pezizomycotina</taxon>
        <taxon>Dothideomycetes</taxon>
        <taxon>Pleosporomycetidae</taxon>
        <taxon>Pleosporales</taxon>
        <taxon>Massarineae</taxon>
        <taxon>Didymosphaeriaceae</taxon>
        <taxon>Karstenula</taxon>
    </lineage>
</organism>
<proteinExistence type="predicted"/>
<sequence>MTHKQDDIKDQYVDLAIEYLPCSKSQYHKLRCNHVVKTETTVPCGTNCCERGTASEFICHDCLDSERCDSGMEGQVEYRETKPTSGEDEWVSALFAAHPEAFEVKKEKRKPHRLGQGFWQLQEIQRTIDAAKSPRGRAPRVGEQERADKRARRMTMEYPE</sequence>
<evidence type="ECO:0000256" key="1">
    <source>
        <dbReference type="SAM" id="MobiDB-lite"/>
    </source>
</evidence>
<accession>A0A9P4PSY3</accession>
<evidence type="ECO:0000313" key="2">
    <source>
        <dbReference type="EMBL" id="KAF2448364.1"/>
    </source>
</evidence>
<comment type="caution">
    <text evidence="2">The sequence shown here is derived from an EMBL/GenBank/DDBJ whole genome shotgun (WGS) entry which is preliminary data.</text>
</comment>
<reference evidence="2" key="1">
    <citation type="journal article" date="2020" name="Stud. Mycol.">
        <title>101 Dothideomycetes genomes: a test case for predicting lifestyles and emergence of pathogens.</title>
        <authorList>
            <person name="Haridas S."/>
            <person name="Albert R."/>
            <person name="Binder M."/>
            <person name="Bloem J."/>
            <person name="Labutti K."/>
            <person name="Salamov A."/>
            <person name="Andreopoulos B."/>
            <person name="Baker S."/>
            <person name="Barry K."/>
            <person name="Bills G."/>
            <person name="Bluhm B."/>
            <person name="Cannon C."/>
            <person name="Castanera R."/>
            <person name="Culley D."/>
            <person name="Daum C."/>
            <person name="Ezra D."/>
            <person name="Gonzalez J."/>
            <person name="Henrissat B."/>
            <person name="Kuo A."/>
            <person name="Liang C."/>
            <person name="Lipzen A."/>
            <person name="Lutzoni F."/>
            <person name="Magnuson J."/>
            <person name="Mondo S."/>
            <person name="Nolan M."/>
            <person name="Ohm R."/>
            <person name="Pangilinan J."/>
            <person name="Park H.-J."/>
            <person name="Ramirez L."/>
            <person name="Alfaro M."/>
            <person name="Sun H."/>
            <person name="Tritt A."/>
            <person name="Yoshinaga Y."/>
            <person name="Zwiers L.-H."/>
            <person name="Turgeon B."/>
            <person name="Goodwin S."/>
            <person name="Spatafora J."/>
            <person name="Crous P."/>
            <person name="Grigoriev I."/>
        </authorList>
    </citation>
    <scope>NUCLEOTIDE SEQUENCE</scope>
    <source>
        <strain evidence="2">CBS 690.94</strain>
    </source>
</reference>